<organism evidence="3 4">
    <name type="scientific">Owenweeksia hongkongensis (strain DSM 17368 / CIP 108786 / JCM 12287 / NRRL B-23963 / UST20020801)</name>
    <dbReference type="NCBI Taxonomy" id="926562"/>
    <lineage>
        <taxon>Bacteria</taxon>
        <taxon>Pseudomonadati</taxon>
        <taxon>Bacteroidota</taxon>
        <taxon>Flavobacteriia</taxon>
        <taxon>Flavobacteriales</taxon>
        <taxon>Owenweeksiaceae</taxon>
        <taxon>Owenweeksia</taxon>
    </lineage>
</organism>
<dbReference type="Pfam" id="PF13181">
    <property type="entry name" value="TPR_8"/>
    <property type="match status" value="1"/>
</dbReference>
<proteinExistence type="predicted"/>
<keyword evidence="1" id="KW-0802">TPR repeat</keyword>
<gene>
    <name evidence="3" type="ordered locus">Oweho_0601</name>
</gene>
<accession>G8R0F6</accession>
<feature type="signal peptide" evidence="2">
    <location>
        <begin position="1"/>
        <end position="18"/>
    </location>
</feature>
<dbReference type="AlphaFoldDB" id="G8R0F6"/>
<dbReference type="InterPro" id="IPR019734">
    <property type="entry name" value="TPR_rpt"/>
</dbReference>
<dbReference type="Proteomes" id="UP000005631">
    <property type="component" value="Chromosome"/>
</dbReference>
<protein>
    <recommendedName>
        <fullName evidence="5">Tetratricopeptide repeat protein</fullName>
    </recommendedName>
</protein>
<dbReference type="Gene3D" id="1.25.40.10">
    <property type="entry name" value="Tetratricopeptide repeat domain"/>
    <property type="match status" value="2"/>
</dbReference>
<dbReference type="eggNOG" id="COG0457">
    <property type="taxonomic scope" value="Bacteria"/>
</dbReference>
<dbReference type="PROSITE" id="PS50005">
    <property type="entry name" value="TPR"/>
    <property type="match status" value="1"/>
</dbReference>
<dbReference type="STRING" id="926562.Oweho_0601"/>
<evidence type="ECO:0008006" key="5">
    <source>
        <dbReference type="Google" id="ProtNLM"/>
    </source>
</evidence>
<name>G8R0F6_OWEHD</name>
<dbReference type="PANTHER" id="PTHR12558">
    <property type="entry name" value="CELL DIVISION CYCLE 16,23,27"/>
    <property type="match status" value="1"/>
</dbReference>
<dbReference type="OrthoDB" id="1149028at2"/>
<dbReference type="SUPFAM" id="SSF81901">
    <property type="entry name" value="HCP-like"/>
    <property type="match status" value="1"/>
</dbReference>
<evidence type="ECO:0000256" key="2">
    <source>
        <dbReference type="SAM" id="SignalP"/>
    </source>
</evidence>
<dbReference type="SUPFAM" id="SSF48452">
    <property type="entry name" value="TPR-like"/>
    <property type="match status" value="1"/>
</dbReference>
<dbReference type="InterPro" id="IPR011990">
    <property type="entry name" value="TPR-like_helical_dom_sf"/>
</dbReference>
<feature type="chain" id="PRO_5003515319" description="Tetratricopeptide repeat protein" evidence="2">
    <location>
        <begin position="19"/>
        <end position="435"/>
    </location>
</feature>
<keyword evidence="2" id="KW-0732">Signal</keyword>
<evidence type="ECO:0000313" key="4">
    <source>
        <dbReference type="Proteomes" id="UP000005631"/>
    </source>
</evidence>
<sequence length="435" mass="48898">MMRHTFLLLAAIFGFSLAAQEGPKITSAVIAADRQDLAEAKSYIDEAGQIIGTKSLSEVRSKDLAKFYYYKGLINFRLTQSSDEAIKALDPDALDKAAEGFKNLIEYEKQIGKERYTDDVKQQLPYLANAYASRGIEASGKEDYANAFIDFQRTYDLKKDFGIGTDTSMLYNAALMAQQAGNNAKAIEITEELIAMNYRGLQYKAKNAATGDPVEFGSKKQMELSVKSGAVTDPVIEGDVRPDLYLTAASLNKKEGDTAAYDNWVSKGREMFPENEALLRAELQTFLEKQEYEKALVNLNKAIEKDPSNKLFQYIKGYIIQTETKDLEKARAAYAKAIELDPNYVEPLYMSGLTYVEEANAITEKMNALKLNETSKYNALQKEQNAQFEKALPFFEKAHTVDPKDKDTLSALKEVYYKLKMYEKAKTIQTEIEAL</sequence>
<reference evidence="3 4" key="1">
    <citation type="journal article" date="2012" name="Stand. Genomic Sci.">
        <title>Genome sequence of the orange-pigmented seawater bacterium Owenweeksia hongkongensis type strain (UST20020801(T)).</title>
        <authorList>
            <person name="Riedel T."/>
            <person name="Held B."/>
            <person name="Nolan M."/>
            <person name="Lucas S."/>
            <person name="Lapidus A."/>
            <person name="Tice H."/>
            <person name="Del Rio T.G."/>
            <person name="Cheng J.F."/>
            <person name="Han C."/>
            <person name="Tapia R."/>
            <person name="Goodwin L.A."/>
            <person name="Pitluck S."/>
            <person name="Liolios K."/>
            <person name="Mavromatis K."/>
            <person name="Pagani I."/>
            <person name="Ivanova N."/>
            <person name="Mikhailova N."/>
            <person name="Pati A."/>
            <person name="Chen A."/>
            <person name="Palaniappan K."/>
            <person name="Rohde M."/>
            <person name="Tindall B.J."/>
            <person name="Detter J.C."/>
            <person name="Goker M."/>
            <person name="Woyke T."/>
            <person name="Bristow J."/>
            <person name="Eisen J.A."/>
            <person name="Markowitz V."/>
            <person name="Hugenholtz P."/>
            <person name="Klenk H.P."/>
            <person name="Kyrpides N.C."/>
        </authorList>
    </citation>
    <scope>NUCLEOTIDE SEQUENCE</scope>
    <source>
        <strain evidence="4">DSM 17368 / JCM 12287 / NRRL B-23963</strain>
    </source>
</reference>
<keyword evidence="4" id="KW-1185">Reference proteome</keyword>
<dbReference type="SMART" id="SM00028">
    <property type="entry name" value="TPR"/>
    <property type="match status" value="5"/>
</dbReference>
<dbReference type="eggNOG" id="COG3063">
    <property type="taxonomic scope" value="Bacteria"/>
</dbReference>
<evidence type="ECO:0000313" key="3">
    <source>
        <dbReference type="EMBL" id="AEV31616.1"/>
    </source>
</evidence>
<dbReference type="HOGENOM" id="CLU_043019_2_0_10"/>
<dbReference type="RefSeq" id="WP_014200977.1">
    <property type="nucleotide sequence ID" value="NC_016599.1"/>
</dbReference>
<evidence type="ECO:0000256" key="1">
    <source>
        <dbReference type="PROSITE-ProRule" id="PRU00339"/>
    </source>
</evidence>
<feature type="repeat" description="TPR" evidence="1">
    <location>
        <begin position="276"/>
        <end position="309"/>
    </location>
</feature>
<dbReference type="KEGG" id="oho:Oweho_0601"/>
<dbReference type="EMBL" id="CP003156">
    <property type="protein sequence ID" value="AEV31616.1"/>
    <property type="molecule type" value="Genomic_DNA"/>
</dbReference>
<dbReference type="PANTHER" id="PTHR12558:SF47">
    <property type="entry name" value="LIPOPOLYSACCHARIDE ASSEMBLY PROTEIN B"/>
    <property type="match status" value="1"/>
</dbReference>